<gene>
    <name evidence="1" type="ORF">KM842_13100</name>
</gene>
<accession>A0ACD1E2K3</accession>
<dbReference type="EMBL" id="CP076544">
    <property type="protein sequence ID" value="QWS33170.1"/>
    <property type="molecule type" value="Genomic_DNA"/>
</dbReference>
<sequence>MRAALRSLLVVNRAAVIGAGVVVALAAVLLAVTAAWLEAGVRHPEAPFLSTVAGSFAGTLLLITVFMVASVFAGVLRERRREFALLRAIGATAGQIRGTVRTEVLVLLALVAPVGALVGTVVAPLVTPLLRSSAVVPATFSLAPSAIPLLSTLVVLVPTGLLAAAMAARAATRPSPTDAVRASTTDVPTLSRGRQIAAAVTALTGLATATTPFFTPGLVGSATGATSAIVLVVAAALAGPLLVQWGARRALTGRHGTASTLALLNARGASRRLSAAVVPLALLVALGTVQTGTDAAVQRATEDQLRAGLQADLVVTAGDGVTGAQAERIAALPGVRGTTTVRDTAGSVQVEQADEDLGGLEWEPTAVCALSADTAALDPAVRSGSLDALSGPGTVAVSSDLLALTPTGLGDTIRLRTGDGPAESARIVAVYDRGLAFGDVLVRDRASGPVDTLLVDTASGDRAAVREALRATGADVATVDGYVATALRAGSGDRQLSLVLVVALLAFVAAAAANTLLTTTRGRRDEFALLQRTGATRAQLLRMAGVETAYTAVAAVVIGTVAVVPALVGVGYGLTGSAAAGFDLVSWAGFAAAAVLVAVVGVQPAAGRIARGR</sequence>
<proteinExistence type="predicted"/>
<protein>
    <submittedName>
        <fullName evidence="1">FtsX-like permease family protein</fullName>
    </submittedName>
</protein>
<organism evidence="1 2">
    <name type="scientific">Curtobacterium aetherium</name>
    <dbReference type="NCBI Taxonomy" id="2841594"/>
    <lineage>
        <taxon>Bacteria</taxon>
        <taxon>Bacillati</taxon>
        <taxon>Actinomycetota</taxon>
        <taxon>Actinomycetes</taxon>
        <taxon>Micrococcales</taxon>
        <taxon>Microbacteriaceae</taxon>
        <taxon>Curtobacterium</taxon>
    </lineage>
</organism>
<evidence type="ECO:0000313" key="2">
    <source>
        <dbReference type="Proteomes" id="UP000681794"/>
    </source>
</evidence>
<dbReference type="Proteomes" id="UP000681794">
    <property type="component" value="Chromosome"/>
</dbReference>
<evidence type="ECO:0000313" key="1">
    <source>
        <dbReference type="EMBL" id="QWS33170.1"/>
    </source>
</evidence>
<keyword evidence="2" id="KW-1185">Reference proteome</keyword>
<name>A0ACD1E2K3_9MICO</name>
<reference evidence="1" key="1">
    <citation type="submission" date="2021-06" db="EMBL/GenBank/DDBJ databases">
        <authorList>
            <person name="Ellington A.J."/>
            <person name="Bryan N.C."/>
            <person name="Christner B.C."/>
            <person name="Reisch C.R."/>
        </authorList>
    </citation>
    <scope>NUCLEOTIDE SEQUENCE</scope>
    <source>
        <strain evidence="1">L6-1</strain>
    </source>
</reference>